<dbReference type="InterPro" id="IPR011576">
    <property type="entry name" value="Pyridox_Oxase_N"/>
</dbReference>
<gene>
    <name evidence="2" type="ORF">RB2654_16751</name>
</gene>
<comment type="caution">
    <text evidence="2">The sequence shown here is derived from an EMBL/GenBank/DDBJ whole genome shotgun (WGS) entry which is preliminary data.</text>
</comment>
<dbReference type="NCBIfam" id="TIGR04025">
    <property type="entry name" value="PPOX_FMN_DR2398"/>
    <property type="match status" value="1"/>
</dbReference>
<dbReference type="SUPFAM" id="SSF50475">
    <property type="entry name" value="FMN-binding split barrel"/>
    <property type="match status" value="1"/>
</dbReference>
<accession>A3VBK5</accession>
<proteinExistence type="predicted"/>
<dbReference type="Pfam" id="PF01243">
    <property type="entry name" value="PNPOx_N"/>
    <property type="match status" value="1"/>
</dbReference>
<dbReference type="PANTHER" id="PTHR42815:SF2">
    <property type="entry name" value="FAD-BINDING, PUTATIVE (AFU_ORTHOLOGUE AFUA_6G07600)-RELATED"/>
    <property type="match status" value="1"/>
</dbReference>
<dbReference type="EMBL" id="AAMT01000002">
    <property type="protein sequence ID" value="EAQ14338.1"/>
    <property type="molecule type" value="Genomic_DNA"/>
</dbReference>
<dbReference type="STRING" id="314271.RB2654_16751"/>
<feature type="domain" description="Pyridoxamine 5'-phosphate oxidase N-terminal" evidence="1">
    <location>
        <begin position="30"/>
        <end position="150"/>
    </location>
</feature>
<dbReference type="Gene3D" id="2.30.110.10">
    <property type="entry name" value="Electron Transport, Fmn-binding Protein, Chain A"/>
    <property type="match status" value="1"/>
</dbReference>
<evidence type="ECO:0000313" key="3">
    <source>
        <dbReference type="Proteomes" id="UP000002931"/>
    </source>
</evidence>
<dbReference type="eggNOG" id="COG3576">
    <property type="taxonomic scope" value="Bacteria"/>
</dbReference>
<evidence type="ECO:0000313" key="2">
    <source>
        <dbReference type="EMBL" id="EAQ14338.1"/>
    </source>
</evidence>
<sequence>MKVIETIAALEALYPAKPSEPATIKVTDRLTPSYRAWIAASRFCIVSTVGPEGTDASPRGEDGPVALELDARTLAIPDWKGNNRLDTLRNIVRDGRVSLMFMVPGSMNVMRVNGTAVLTDDPALTGRFEHNGRNPKSVIVVTIREVYSQCARAVLRAGLWDRNDAEGLPSVGDMLRDVTGGAFDGATYDLEWGERAKDTLW</sequence>
<dbReference type="InterPro" id="IPR024029">
    <property type="entry name" value="Pyridox_Oxase_FMN-dep"/>
</dbReference>
<dbReference type="Proteomes" id="UP000002931">
    <property type="component" value="Unassembled WGS sequence"/>
</dbReference>
<keyword evidence="3" id="KW-1185">Reference proteome</keyword>
<dbReference type="HOGENOM" id="CLU_085054_0_0_5"/>
<reference evidence="2 3" key="1">
    <citation type="journal article" date="2010" name="J. Bacteriol.">
        <title>Genome sequences of Pelagibaca bermudensis HTCC2601T and Maritimibacter alkaliphilus HTCC2654T, the type strains of two marine Roseobacter genera.</title>
        <authorList>
            <person name="Thrash J.C."/>
            <person name="Cho J.C."/>
            <person name="Ferriera S."/>
            <person name="Johnson J."/>
            <person name="Vergin K.L."/>
            <person name="Giovannoni S.J."/>
        </authorList>
    </citation>
    <scope>NUCLEOTIDE SEQUENCE [LARGE SCALE GENOMIC DNA]</scope>
    <source>
        <strain evidence="2 3">HTCC2654</strain>
    </source>
</reference>
<evidence type="ECO:0000259" key="1">
    <source>
        <dbReference type="Pfam" id="PF01243"/>
    </source>
</evidence>
<dbReference type="AlphaFoldDB" id="A3VBK5"/>
<dbReference type="InterPro" id="IPR012349">
    <property type="entry name" value="Split_barrel_FMN-bd"/>
</dbReference>
<protein>
    <submittedName>
        <fullName evidence="2">Pyridoxamine 5'-phosphate oxidase family protein</fullName>
    </submittedName>
</protein>
<dbReference type="OrthoDB" id="9790331at2"/>
<dbReference type="RefSeq" id="WP_008333695.1">
    <property type="nucleotide sequence ID" value="NZ_CH902578.1"/>
</dbReference>
<dbReference type="PANTHER" id="PTHR42815">
    <property type="entry name" value="FAD-BINDING, PUTATIVE (AFU_ORTHOLOGUE AFUA_6G07600)-RELATED"/>
    <property type="match status" value="1"/>
</dbReference>
<organism evidence="2 3">
    <name type="scientific">Maritimibacter alkaliphilus HTCC2654</name>
    <dbReference type="NCBI Taxonomy" id="314271"/>
    <lineage>
        <taxon>Bacteria</taxon>
        <taxon>Pseudomonadati</taxon>
        <taxon>Pseudomonadota</taxon>
        <taxon>Alphaproteobacteria</taxon>
        <taxon>Rhodobacterales</taxon>
        <taxon>Roseobacteraceae</taxon>
        <taxon>Maritimibacter</taxon>
    </lineage>
</organism>
<name>A3VBK5_9RHOB</name>